<dbReference type="EMBL" id="JBAMIC010000008">
    <property type="protein sequence ID" value="KAK7104130.1"/>
    <property type="molecule type" value="Genomic_DNA"/>
</dbReference>
<evidence type="ECO:0000256" key="5">
    <source>
        <dbReference type="RuleBase" id="RU004187"/>
    </source>
</evidence>
<dbReference type="InterPro" id="IPR002423">
    <property type="entry name" value="Cpn60/GroEL/TCP-1"/>
</dbReference>
<evidence type="ECO:0008006" key="8">
    <source>
        <dbReference type="Google" id="ProtNLM"/>
    </source>
</evidence>
<evidence type="ECO:0000313" key="7">
    <source>
        <dbReference type="Proteomes" id="UP001374579"/>
    </source>
</evidence>
<dbReference type="SUPFAM" id="SSF48592">
    <property type="entry name" value="GroEL equatorial domain-like"/>
    <property type="match status" value="1"/>
</dbReference>
<dbReference type="GO" id="GO:0005737">
    <property type="term" value="C:cytoplasm"/>
    <property type="evidence" value="ECO:0007669"/>
    <property type="project" value="TreeGrafter"/>
</dbReference>
<organism evidence="6 7">
    <name type="scientific">Littorina saxatilis</name>
    <dbReference type="NCBI Taxonomy" id="31220"/>
    <lineage>
        <taxon>Eukaryota</taxon>
        <taxon>Metazoa</taxon>
        <taxon>Spiralia</taxon>
        <taxon>Lophotrochozoa</taxon>
        <taxon>Mollusca</taxon>
        <taxon>Gastropoda</taxon>
        <taxon>Caenogastropoda</taxon>
        <taxon>Littorinimorpha</taxon>
        <taxon>Littorinoidea</taxon>
        <taxon>Littorinidae</taxon>
        <taxon>Littorina</taxon>
    </lineage>
</organism>
<protein>
    <recommendedName>
        <fullName evidence="8">McKusick-Kaufman/Bardet-Biedl syndromes chaperonin</fullName>
    </recommendedName>
</protein>
<accession>A0AAN9BE16</accession>
<name>A0AAN9BE16_9CAEN</name>
<dbReference type="SUPFAM" id="SSF52029">
    <property type="entry name" value="GroEL apical domain-like"/>
    <property type="match status" value="1"/>
</dbReference>
<dbReference type="Proteomes" id="UP001374579">
    <property type="component" value="Unassembled WGS sequence"/>
</dbReference>
<evidence type="ECO:0000256" key="4">
    <source>
        <dbReference type="ARBA" id="ARBA00023186"/>
    </source>
</evidence>
<dbReference type="Gene3D" id="3.30.260.10">
    <property type="entry name" value="TCP-1-like chaperonin intermediate domain"/>
    <property type="match status" value="1"/>
</dbReference>
<dbReference type="PANTHER" id="PTHR46787">
    <property type="entry name" value="SYNDROMES PUTATIVE CHAPERONIN-RELATED"/>
    <property type="match status" value="1"/>
</dbReference>
<dbReference type="Gene3D" id="3.50.7.10">
    <property type="entry name" value="GroEL"/>
    <property type="match status" value="1"/>
</dbReference>
<dbReference type="AlphaFoldDB" id="A0AAN9BE16"/>
<comment type="similarity">
    <text evidence="1 5">Belongs to the TCP-1 chaperonin family.</text>
</comment>
<dbReference type="GO" id="GO:0060271">
    <property type="term" value="P:cilium assembly"/>
    <property type="evidence" value="ECO:0007669"/>
    <property type="project" value="InterPro"/>
</dbReference>
<dbReference type="GO" id="GO:0005524">
    <property type="term" value="F:ATP binding"/>
    <property type="evidence" value="ECO:0007669"/>
    <property type="project" value="UniProtKB-KW"/>
</dbReference>
<comment type="caution">
    <text evidence="6">The sequence shown here is derived from an EMBL/GenBank/DDBJ whole genome shotgun (WGS) entry which is preliminary data.</text>
</comment>
<proteinExistence type="inferred from homology"/>
<dbReference type="InterPro" id="IPR017998">
    <property type="entry name" value="Chaperone_TCP-1"/>
</dbReference>
<dbReference type="Gene3D" id="1.10.560.10">
    <property type="entry name" value="GroEL-like equatorial domain"/>
    <property type="match status" value="1"/>
</dbReference>
<evidence type="ECO:0000256" key="3">
    <source>
        <dbReference type="ARBA" id="ARBA00022840"/>
    </source>
</evidence>
<reference evidence="6 7" key="1">
    <citation type="submission" date="2024-02" db="EMBL/GenBank/DDBJ databases">
        <title>Chromosome-scale genome assembly of the rough periwinkle Littorina saxatilis.</title>
        <authorList>
            <person name="De Jode A."/>
            <person name="Faria R."/>
            <person name="Formenti G."/>
            <person name="Sims Y."/>
            <person name="Smith T.P."/>
            <person name="Tracey A."/>
            <person name="Wood J.M.D."/>
            <person name="Zagrodzka Z.B."/>
            <person name="Johannesson K."/>
            <person name="Butlin R.K."/>
            <person name="Leder E.H."/>
        </authorList>
    </citation>
    <scope>NUCLEOTIDE SEQUENCE [LARGE SCALE GENOMIC DNA]</scope>
    <source>
        <strain evidence="6">Snail1</strain>
        <tissue evidence="6">Muscle</tissue>
    </source>
</reference>
<dbReference type="GO" id="GO:0051082">
    <property type="term" value="F:unfolded protein binding"/>
    <property type="evidence" value="ECO:0007669"/>
    <property type="project" value="InterPro"/>
</dbReference>
<dbReference type="PANTHER" id="PTHR46787:SF1">
    <property type="entry name" value="MOLECULAR CHAPERONE MKKS"/>
    <property type="match status" value="1"/>
</dbReference>
<dbReference type="GO" id="GO:1902636">
    <property type="term" value="C:kinociliary basal body"/>
    <property type="evidence" value="ECO:0007669"/>
    <property type="project" value="TreeGrafter"/>
</dbReference>
<dbReference type="PRINTS" id="PR00304">
    <property type="entry name" value="TCOMPLEXTCP1"/>
</dbReference>
<evidence type="ECO:0000256" key="1">
    <source>
        <dbReference type="ARBA" id="ARBA00008020"/>
    </source>
</evidence>
<keyword evidence="3 5" id="KW-0067">ATP-binding</keyword>
<dbReference type="GO" id="GO:0140662">
    <property type="term" value="F:ATP-dependent protein folding chaperone"/>
    <property type="evidence" value="ECO:0007669"/>
    <property type="project" value="InterPro"/>
</dbReference>
<keyword evidence="4 5" id="KW-0143">Chaperone</keyword>
<dbReference type="GO" id="GO:0005634">
    <property type="term" value="C:nucleus"/>
    <property type="evidence" value="ECO:0007669"/>
    <property type="project" value="TreeGrafter"/>
</dbReference>
<keyword evidence="7" id="KW-1185">Reference proteome</keyword>
<dbReference type="InterPro" id="IPR027410">
    <property type="entry name" value="TCP-1-like_intermed_sf"/>
</dbReference>
<dbReference type="GO" id="GO:0032502">
    <property type="term" value="P:developmental process"/>
    <property type="evidence" value="ECO:0007669"/>
    <property type="project" value="TreeGrafter"/>
</dbReference>
<keyword evidence="2 5" id="KW-0547">Nucleotide-binding</keyword>
<evidence type="ECO:0000256" key="2">
    <source>
        <dbReference type="ARBA" id="ARBA00022741"/>
    </source>
</evidence>
<dbReference type="InterPro" id="IPR027409">
    <property type="entry name" value="GroEL-like_apical_dom_sf"/>
</dbReference>
<dbReference type="InterPro" id="IPR028790">
    <property type="entry name" value="MKKS"/>
</dbReference>
<dbReference type="GO" id="GO:0051131">
    <property type="term" value="P:chaperone-mediated protein complex assembly"/>
    <property type="evidence" value="ECO:0007669"/>
    <property type="project" value="TreeGrafter"/>
</dbReference>
<evidence type="ECO:0000313" key="6">
    <source>
        <dbReference type="EMBL" id="KAK7104130.1"/>
    </source>
</evidence>
<gene>
    <name evidence="6" type="ORF">V1264_018896</name>
</gene>
<sequence>MGSRQEAAQESHIQRQTLDDPELRAALKAFNELLSTSMGPHGRIQSIQNGVGGPITMTTSSSRLLSAMSFSRPCLRLIVSSVQGHLRNHHDGGVLAGSLCLHLVLNAVEVESVGRKCVREVYEVLLKLIDEYLTSDDCAVSVTVDTSKVKVMLSFVRSILASKPVCGLRLASANYLAQLVLKAFLNSVPDVSSSFLTDRVFNLQFDKKDITSSEVMEGLLLEWPEKSAALGAQELPVIQESSKNVRVALVTVSMSGDAEEFLTNQMEAQPQVVQSAADLVLKKMLAFCDWLHEKRVGILLCQKVIHPKVKSYLRQKGIVFVERLGIQPVAYIQDLTGSRPISSVIVPPPESALGQLNSVTHRVVHNKGFLHLQKSNSYVCTLLLCGAVDEQLAELKSVVHSALKGLYSTLQRPVALCGGGCWQIHLASYVRRVVLEREDELCSQLRVTRAQLAAATNAFASSFESTALSLLSPSLRAWVDPQHCHMWHVPEGVDVAAETTAFSCACGMVTDADIDTSTLQPLLGRENSVWRDGFLKRDDFVKTGCLGMKESVNPDWLVLDTLDCVVAAVQTAAMTANTVLSITQYIHDVN</sequence>
<dbReference type="InterPro" id="IPR027413">
    <property type="entry name" value="GROEL-like_equatorial_sf"/>
</dbReference>
<dbReference type="Pfam" id="PF00118">
    <property type="entry name" value="Cpn60_TCP1"/>
    <property type="match status" value="1"/>
</dbReference>